<keyword evidence="9" id="KW-1185">Reference proteome</keyword>
<protein>
    <submittedName>
        <fullName evidence="8">Amino acid ABC transporter membrane protein 2, PAAT family</fullName>
    </submittedName>
</protein>
<dbReference type="AlphaFoldDB" id="A0AA94HK54"/>
<evidence type="ECO:0000313" key="9">
    <source>
        <dbReference type="Proteomes" id="UP000198506"/>
    </source>
</evidence>
<dbReference type="InterPro" id="IPR000515">
    <property type="entry name" value="MetI-like"/>
</dbReference>
<reference evidence="8 9" key="1">
    <citation type="submission" date="2016-10" db="EMBL/GenBank/DDBJ databases">
        <authorList>
            <person name="Varghese N."/>
            <person name="Submissions S."/>
        </authorList>
    </citation>
    <scope>NUCLEOTIDE SEQUENCE [LARGE SCALE GENOMIC DNA]</scope>
    <source>
        <strain evidence="8 9">IAM 15147</strain>
    </source>
</reference>
<organism evidence="8 9">
    <name type="scientific">Agrococcus baldri</name>
    <dbReference type="NCBI Taxonomy" id="153730"/>
    <lineage>
        <taxon>Bacteria</taxon>
        <taxon>Bacillati</taxon>
        <taxon>Actinomycetota</taxon>
        <taxon>Actinomycetes</taxon>
        <taxon>Micrococcales</taxon>
        <taxon>Microbacteriaceae</taxon>
        <taxon>Agrococcus</taxon>
    </lineage>
</organism>
<keyword evidence="2 5" id="KW-0812">Transmembrane</keyword>
<evidence type="ECO:0000256" key="4">
    <source>
        <dbReference type="ARBA" id="ARBA00023136"/>
    </source>
</evidence>
<dbReference type="Proteomes" id="UP000198506">
    <property type="component" value="Unassembled WGS sequence"/>
</dbReference>
<dbReference type="GO" id="GO:0006865">
    <property type="term" value="P:amino acid transport"/>
    <property type="evidence" value="ECO:0007669"/>
    <property type="project" value="TreeGrafter"/>
</dbReference>
<feature type="region of interest" description="Disordered" evidence="6">
    <location>
        <begin position="267"/>
        <end position="315"/>
    </location>
</feature>
<evidence type="ECO:0000256" key="3">
    <source>
        <dbReference type="ARBA" id="ARBA00022989"/>
    </source>
</evidence>
<dbReference type="GO" id="GO:0005886">
    <property type="term" value="C:plasma membrane"/>
    <property type="evidence" value="ECO:0007669"/>
    <property type="project" value="UniProtKB-SubCell"/>
</dbReference>
<evidence type="ECO:0000313" key="8">
    <source>
        <dbReference type="EMBL" id="SFR97293.1"/>
    </source>
</evidence>
<name>A0AA94HK54_9MICO</name>
<feature type="transmembrane region" description="Helical" evidence="5">
    <location>
        <begin position="61"/>
        <end position="91"/>
    </location>
</feature>
<accession>A0AA94HK54</accession>
<dbReference type="SUPFAM" id="SSF161098">
    <property type="entry name" value="MetI-like"/>
    <property type="match status" value="1"/>
</dbReference>
<keyword evidence="3 5" id="KW-1133">Transmembrane helix</keyword>
<feature type="domain" description="ABC transmembrane type-1" evidence="7">
    <location>
        <begin position="70"/>
        <end position="254"/>
    </location>
</feature>
<evidence type="ECO:0000256" key="6">
    <source>
        <dbReference type="SAM" id="MobiDB-lite"/>
    </source>
</evidence>
<keyword evidence="4 5" id="KW-0472">Membrane</keyword>
<dbReference type="Gene3D" id="1.10.3720.10">
    <property type="entry name" value="MetI-like"/>
    <property type="match status" value="1"/>
</dbReference>
<feature type="transmembrane region" description="Helical" evidence="5">
    <location>
        <begin position="233"/>
        <end position="261"/>
    </location>
</feature>
<feature type="transmembrane region" description="Helical" evidence="5">
    <location>
        <begin position="112"/>
        <end position="131"/>
    </location>
</feature>
<proteinExistence type="inferred from homology"/>
<evidence type="ECO:0000256" key="2">
    <source>
        <dbReference type="ARBA" id="ARBA00022692"/>
    </source>
</evidence>
<dbReference type="InterPro" id="IPR035906">
    <property type="entry name" value="MetI-like_sf"/>
</dbReference>
<dbReference type="GO" id="GO:0055085">
    <property type="term" value="P:transmembrane transport"/>
    <property type="evidence" value="ECO:0007669"/>
    <property type="project" value="InterPro"/>
</dbReference>
<dbReference type="PANTHER" id="PTHR30614:SF21">
    <property type="entry name" value="AMINO ACID ABC TRANSPORTER PERMEASE"/>
    <property type="match status" value="1"/>
</dbReference>
<comment type="similarity">
    <text evidence="5">Belongs to the binding-protein-dependent transport system permease family.</text>
</comment>
<feature type="transmembrane region" description="Helical" evidence="5">
    <location>
        <begin position="20"/>
        <end position="41"/>
    </location>
</feature>
<evidence type="ECO:0000256" key="5">
    <source>
        <dbReference type="RuleBase" id="RU363032"/>
    </source>
</evidence>
<dbReference type="PROSITE" id="PS50928">
    <property type="entry name" value="ABC_TM1"/>
    <property type="match status" value="1"/>
</dbReference>
<dbReference type="RefSeq" id="WP_092914805.1">
    <property type="nucleotide sequence ID" value="NZ_FOZN01000001.1"/>
</dbReference>
<keyword evidence="5" id="KW-0813">Transport</keyword>
<dbReference type="InterPro" id="IPR043429">
    <property type="entry name" value="ArtM/GltK/GlnP/TcyL/YhdX-like"/>
</dbReference>
<evidence type="ECO:0000259" key="7">
    <source>
        <dbReference type="PROSITE" id="PS50928"/>
    </source>
</evidence>
<comment type="subcellular location">
    <subcellularLocation>
        <location evidence="5">Cell membrane</location>
        <topology evidence="5">Multi-pass membrane protein</topology>
    </subcellularLocation>
    <subcellularLocation>
        <location evidence="1">Membrane</location>
        <topology evidence="1">Multi-pass membrane protein</topology>
    </subcellularLocation>
</comment>
<dbReference type="Pfam" id="PF00528">
    <property type="entry name" value="BPD_transp_1"/>
    <property type="match status" value="1"/>
</dbReference>
<gene>
    <name evidence="8" type="ORF">SAMN04487783_0083</name>
</gene>
<dbReference type="EMBL" id="FOZN01000001">
    <property type="protein sequence ID" value="SFR97293.1"/>
    <property type="molecule type" value="Genomic_DNA"/>
</dbReference>
<dbReference type="CDD" id="cd06261">
    <property type="entry name" value="TM_PBP2"/>
    <property type="match status" value="1"/>
</dbReference>
<dbReference type="PANTHER" id="PTHR30614">
    <property type="entry name" value="MEMBRANE COMPONENT OF AMINO ACID ABC TRANSPORTER"/>
    <property type="match status" value="1"/>
</dbReference>
<sequence length="315" mass="34102">MSGSVLFDAPGPNAIRRSRILSIVFAIATVVLLGLAAYQLWLGGAFYQDRWDIFGRPEVWFAARGLMAGLGTTLSIAGIAAIGAMILGIIFSILRNAASRWVRIPTTIVLEFFRGMPVLLMMLFILIVFASGTYWSVVWALVVYNGAIIGEALRAGMKSLPKGQRESGLAIGLTPLRTTLAIELPQALRIMLPIILAQLIVLLKDTSLGYIVGSPEILRIGRQLVDFYDREGGPYALSMFFVLLAIYLALNLSLSAIVRWLHKRVSRPRKGGPNLDGTKTEAVPVSTQAMRQQAGRDPLADSTRYPGAGMEGGGG</sequence>
<evidence type="ECO:0000256" key="1">
    <source>
        <dbReference type="ARBA" id="ARBA00004141"/>
    </source>
</evidence>
<comment type="caution">
    <text evidence="8">The sequence shown here is derived from an EMBL/GenBank/DDBJ whole genome shotgun (WGS) entry which is preliminary data.</text>
</comment>